<evidence type="ECO:0000256" key="3">
    <source>
        <dbReference type="ARBA" id="ARBA00023082"/>
    </source>
</evidence>
<proteinExistence type="inferred from homology"/>
<evidence type="ECO:0000313" key="10">
    <source>
        <dbReference type="Proteomes" id="UP000276309"/>
    </source>
</evidence>
<dbReference type="NCBIfam" id="TIGR02937">
    <property type="entry name" value="sigma70-ECF"/>
    <property type="match status" value="1"/>
</dbReference>
<organism evidence="9 10">
    <name type="scientific">Euzebyella marina</name>
    <dbReference type="NCBI Taxonomy" id="1761453"/>
    <lineage>
        <taxon>Bacteria</taxon>
        <taxon>Pseudomonadati</taxon>
        <taxon>Bacteroidota</taxon>
        <taxon>Flavobacteriia</taxon>
        <taxon>Flavobacteriales</taxon>
        <taxon>Flavobacteriaceae</taxon>
        <taxon>Euzebyella</taxon>
    </lineage>
</organism>
<dbReference type="GO" id="GO:0006352">
    <property type="term" value="P:DNA-templated transcription initiation"/>
    <property type="evidence" value="ECO:0007669"/>
    <property type="project" value="InterPro"/>
</dbReference>
<evidence type="ECO:0000259" key="8">
    <source>
        <dbReference type="Pfam" id="PF08281"/>
    </source>
</evidence>
<sequence>MFYINVLQQCKANNRKAQLKLYRQYCDGMFLVAYRYVKNEKDAEDVLQDAFIKAFQRLDQFTGDVSFGAWLKRIVINQSLDLIKSRRHDYIEFDDNLKLIEDDDNWEIDEHISVNRIKEEVLNLPEKYRYVVMMYLIEGYDHSEIAQVLGITETTCRTRLLRGKGHLKNMLKEKNYATGY</sequence>
<dbReference type="KEGG" id="emar:D1013_15525"/>
<dbReference type="InterPro" id="IPR039425">
    <property type="entry name" value="RNA_pol_sigma-70-like"/>
</dbReference>
<accession>A0A3G2L8V9</accession>
<dbReference type="SUPFAM" id="SSF88946">
    <property type="entry name" value="Sigma2 domain of RNA polymerase sigma factors"/>
    <property type="match status" value="1"/>
</dbReference>
<keyword evidence="2 6" id="KW-0805">Transcription regulation</keyword>
<gene>
    <name evidence="9" type="ORF">D1013_15525</name>
</gene>
<dbReference type="InterPro" id="IPR007627">
    <property type="entry name" value="RNA_pol_sigma70_r2"/>
</dbReference>
<dbReference type="InterPro" id="IPR013324">
    <property type="entry name" value="RNA_pol_sigma_r3/r4-like"/>
</dbReference>
<keyword evidence="10" id="KW-1185">Reference proteome</keyword>
<dbReference type="InterPro" id="IPR013325">
    <property type="entry name" value="RNA_pol_sigma_r2"/>
</dbReference>
<dbReference type="Gene3D" id="1.10.10.10">
    <property type="entry name" value="Winged helix-like DNA-binding domain superfamily/Winged helix DNA-binding domain"/>
    <property type="match status" value="1"/>
</dbReference>
<keyword evidence="4 6" id="KW-0238">DNA-binding</keyword>
<dbReference type="Pfam" id="PF08281">
    <property type="entry name" value="Sigma70_r4_2"/>
    <property type="match status" value="1"/>
</dbReference>
<dbReference type="Proteomes" id="UP000276309">
    <property type="component" value="Chromosome"/>
</dbReference>
<name>A0A3G2L8V9_9FLAO</name>
<dbReference type="InterPro" id="IPR013249">
    <property type="entry name" value="RNA_pol_sigma70_r4_t2"/>
</dbReference>
<dbReference type="PROSITE" id="PS01063">
    <property type="entry name" value="SIGMA70_ECF"/>
    <property type="match status" value="1"/>
</dbReference>
<evidence type="ECO:0000313" key="9">
    <source>
        <dbReference type="EMBL" id="AYN68687.1"/>
    </source>
</evidence>
<evidence type="ECO:0000256" key="1">
    <source>
        <dbReference type="ARBA" id="ARBA00010641"/>
    </source>
</evidence>
<dbReference type="CDD" id="cd06171">
    <property type="entry name" value="Sigma70_r4"/>
    <property type="match status" value="1"/>
</dbReference>
<dbReference type="EMBL" id="CP032050">
    <property type="protein sequence ID" value="AYN68687.1"/>
    <property type="molecule type" value="Genomic_DNA"/>
</dbReference>
<protein>
    <recommendedName>
        <fullName evidence="6">RNA polymerase sigma factor</fullName>
    </recommendedName>
</protein>
<dbReference type="GO" id="GO:0016987">
    <property type="term" value="F:sigma factor activity"/>
    <property type="evidence" value="ECO:0007669"/>
    <property type="project" value="UniProtKB-KW"/>
</dbReference>
<comment type="similarity">
    <text evidence="1 6">Belongs to the sigma-70 factor family. ECF subfamily.</text>
</comment>
<dbReference type="OrthoDB" id="1160671at2"/>
<dbReference type="InterPro" id="IPR000838">
    <property type="entry name" value="RNA_pol_sigma70_ECF_CS"/>
</dbReference>
<feature type="domain" description="RNA polymerase sigma factor 70 region 4 type 2" evidence="8">
    <location>
        <begin position="117"/>
        <end position="167"/>
    </location>
</feature>
<dbReference type="PANTHER" id="PTHR43133">
    <property type="entry name" value="RNA POLYMERASE ECF-TYPE SIGMA FACTO"/>
    <property type="match status" value="1"/>
</dbReference>
<dbReference type="GO" id="GO:0003677">
    <property type="term" value="F:DNA binding"/>
    <property type="evidence" value="ECO:0007669"/>
    <property type="project" value="UniProtKB-KW"/>
</dbReference>
<dbReference type="InterPro" id="IPR014284">
    <property type="entry name" value="RNA_pol_sigma-70_dom"/>
</dbReference>
<dbReference type="Pfam" id="PF04542">
    <property type="entry name" value="Sigma70_r2"/>
    <property type="match status" value="1"/>
</dbReference>
<evidence type="ECO:0000256" key="2">
    <source>
        <dbReference type="ARBA" id="ARBA00023015"/>
    </source>
</evidence>
<keyword evidence="5 6" id="KW-0804">Transcription</keyword>
<reference evidence="9 10" key="1">
    <citation type="submission" date="2018-08" db="EMBL/GenBank/DDBJ databases">
        <title>The reduced genetic potential of extracellular carbohydrate catabolism in Euzebyella marina RN62, a Flavobacteriia bacterium isolated from the hadal water.</title>
        <authorList>
            <person name="Xue C."/>
        </authorList>
    </citation>
    <scope>NUCLEOTIDE SEQUENCE [LARGE SCALE GENOMIC DNA]</scope>
    <source>
        <strain evidence="9 10">RN62</strain>
    </source>
</reference>
<evidence type="ECO:0000256" key="6">
    <source>
        <dbReference type="RuleBase" id="RU000716"/>
    </source>
</evidence>
<dbReference type="Gene3D" id="1.10.1740.10">
    <property type="match status" value="1"/>
</dbReference>
<dbReference type="InterPro" id="IPR036388">
    <property type="entry name" value="WH-like_DNA-bd_sf"/>
</dbReference>
<dbReference type="PANTHER" id="PTHR43133:SF51">
    <property type="entry name" value="RNA POLYMERASE SIGMA FACTOR"/>
    <property type="match status" value="1"/>
</dbReference>
<evidence type="ECO:0000256" key="4">
    <source>
        <dbReference type="ARBA" id="ARBA00023125"/>
    </source>
</evidence>
<dbReference type="SUPFAM" id="SSF88659">
    <property type="entry name" value="Sigma3 and sigma4 domains of RNA polymerase sigma factors"/>
    <property type="match status" value="1"/>
</dbReference>
<dbReference type="RefSeq" id="WP_121849699.1">
    <property type="nucleotide sequence ID" value="NZ_CP032050.1"/>
</dbReference>
<evidence type="ECO:0000259" key="7">
    <source>
        <dbReference type="Pfam" id="PF04542"/>
    </source>
</evidence>
<dbReference type="AlphaFoldDB" id="A0A3G2L8V9"/>
<keyword evidence="3 6" id="KW-0731">Sigma factor</keyword>
<evidence type="ECO:0000256" key="5">
    <source>
        <dbReference type="ARBA" id="ARBA00023163"/>
    </source>
</evidence>
<feature type="domain" description="RNA polymerase sigma-70 region 2" evidence="7">
    <location>
        <begin position="21"/>
        <end position="87"/>
    </location>
</feature>